<dbReference type="InterPro" id="IPR004302">
    <property type="entry name" value="Cellulose/chitin-bd_N"/>
</dbReference>
<dbReference type="GO" id="GO:0005576">
    <property type="term" value="C:extracellular region"/>
    <property type="evidence" value="ECO:0007669"/>
    <property type="project" value="InterPro"/>
</dbReference>
<dbReference type="GO" id="GO:0030246">
    <property type="term" value="F:carbohydrate binding"/>
    <property type="evidence" value="ECO:0007669"/>
    <property type="project" value="InterPro"/>
</dbReference>
<dbReference type="CDD" id="cd21177">
    <property type="entry name" value="LPMO_AA10"/>
    <property type="match status" value="1"/>
</dbReference>
<protein>
    <recommendedName>
        <fullName evidence="4">Chitin-binding type-3 domain-containing protein</fullName>
    </recommendedName>
</protein>
<dbReference type="GO" id="GO:0004553">
    <property type="term" value="F:hydrolase activity, hydrolyzing O-glycosyl compounds"/>
    <property type="evidence" value="ECO:0007669"/>
    <property type="project" value="InterPro"/>
</dbReference>
<dbReference type="Gene3D" id="2.70.50.50">
    <property type="entry name" value="chitin-binding protein cbp21"/>
    <property type="match status" value="1"/>
</dbReference>
<dbReference type="SMART" id="SM00495">
    <property type="entry name" value="ChtBD3"/>
    <property type="match status" value="1"/>
</dbReference>
<dbReference type="GO" id="GO:0005975">
    <property type="term" value="P:carbohydrate metabolic process"/>
    <property type="evidence" value="ECO:0007669"/>
    <property type="project" value="InterPro"/>
</dbReference>
<reference evidence="5" key="1">
    <citation type="submission" date="2021-01" db="EMBL/GenBank/DDBJ databases">
        <title>Whole genome shotgun sequence of Rugosimonospora africana NBRC 104875.</title>
        <authorList>
            <person name="Komaki H."/>
            <person name="Tamura T."/>
        </authorList>
    </citation>
    <scope>NUCLEOTIDE SEQUENCE</scope>
    <source>
        <strain evidence="5">NBRC 104875</strain>
    </source>
</reference>
<evidence type="ECO:0000313" key="5">
    <source>
        <dbReference type="EMBL" id="GIH20667.1"/>
    </source>
</evidence>
<dbReference type="Pfam" id="PF03067">
    <property type="entry name" value="LPMO_10"/>
    <property type="match status" value="1"/>
</dbReference>
<evidence type="ECO:0000256" key="3">
    <source>
        <dbReference type="SAM" id="SignalP"/>
    </source>
</evidence>
<dbReference type="PANTHER" id="PTHR34823">
    <property type="entry name" value="GLCNAC-BINDING PROTEIN A"/>
    <property type="match status" value="1"/>
</dbReference>
<evidence type="ECO:0000256" key="1">
    <source>
        <dbReference type="ARBA" id="ARBA00022729"/>
    </source>
</evidence>
<comment type="caution">
    <text evidence="5">The sequence shown here is derived from an EMBL/GenBank/DDBJ whole genome shotgun (WGS) entry which is preliminary data.</text>
</comment>
<dbReference type="InterPro" id="IPR014756">
    <property type="entry name" value="Ig_E-set"/>
</dbReference>
<dbReference type="Proteomes" id="UP000642748">
    <property type="component" value="Unassembled WGS sequence"/>
</dbReference>
<gene>
    <name evidence="5" type="ORF">Raf01_88390</name>
</gene>
<evidence type="ECO:0000313" key="6">
    <source>
        <dbReference type="Proteomes" id="UP000642748"/>
    </source>
</evidence>
<keyword evidence="2" id="KW-0378">Hydrolase</keyword>
<evidence type="ECO:0000256" key="2">
    <source>
        <dbReference type="ARBA" id="ARBA00022801"/>
    </source>
</evidence>
<feature type="domain" description="Chitin-binding type-3" evidence="4">
    <location>
        <begin position="184"/>
        <end position="226"/>
    </location>
</feature>
<dbReference type="EMBL" id="BONZ01000102">
    <property type="protein sequence ID" value="GIH20667.1"/>
    <property type="molecule type" value="Genomic_DNA"/>
</dbReference>
<dbReference type="CDD" id="cd12215">
    <property type="entry name" value="ChiC_BD"/>
    <property type="match status" value="1"/>
</dbReference>
<dbReference type="SUPFAM" id="SSF51055">
    <property type="entry name" value="Carbohydrate binding domain"/>
    <property type="match status" value="1"/>
</dbReference>
<feature type="chain" id="PRO_5035313305" description="Chitin-binding type-3 domain-containing protein" evidence="3">
    <location>
        <begin position="28"/>
        <end position="263"/>
    </location>
</feature>
<keyword evidence="1 3" id="KW-0732">Signal</keyword>
<evidence type="ECO:0000259" key="4">
    <source>
        <dbReference type="SMART" id="SM00495"/>
    </source>
</evidence>
<dbReference type="InterPro" id="IPR051024">
    <property type="entry name" value="GlcNAc_Chitin_IntDeg"/>
</dbReference>
<dbReference type="InterPro" id="IPR003610">
    <property type="entry name" value="CBM5/12"/>
</dbReference>
<keyword evidence="6" id="KW-1185">Reference proteome</keyword>
<dbReference type="PANTHER" id="PTHR34823:SF1">
    <property type="entry name" value="CHITIN-BINDING TYPE-4 DOMAIN-CONTAINING PROTEIN"/>
    <property type="match status" value="1"/>
</dbReference>
<name>A0A8J3VVH5_9ACTN</name>
<dbReference type="SUPFAM" id="SSF81296">
    <property type="entry name" value="E set domains"/>
    <property type="match status" value="1"/>
</dbReference>
<accession>A0A8J3VVH5</accession>
<dbReference type="Gene3D" id="2.10.10.20">
    <property type="entry name" value="Carbohydrate-binding module superfamily 5/12"/>
    <property type="match status" value="1"/>
</dbReference>
<proteinExistence type="predicted"/>
<dbReference type="AlphaFoldDB" id="A0A8J3VVH5"/>
<feature type="signal peptide" evidence="3">
    <location>
        <begin position="1"/>
        <end position="27"/>
    </location>
</feature>
<dbReference type="Pfam" id="PF02839">
    <property type="entry name" value="CBM_5_12"/>
    <property type="match status" value="1"/>
</dbReference>
<dbReference type="RefSeq" id="WP_203924089.1">
    <property type="nucleotide sequence ID" value="NZ_BONZ01000102.1"/>
</dbReference>
<organism evidence="5 6">
    <name type="scientific">Rugosimonospora africana</name>
    <dbReference type="NCBI Taxonomy" id="556532"/>
    <lineage>
        <taxon>Bacteria</taxon>
        <taxon>Bacillati</taxon>
        <taxon>Actinomycetota</taxon>
        <taxon>Actinomycetes</taxon>
        <taxon>Micromonosporales</taxon>
        <taxon>Micromonosporaceae</taxon>
        <taxon>Rugosimonospora</taxon>
    </lineage>
</organism>
<sequence>MRRRYSLPLVALAAVAGSLAIAAPASAHGYVSAPPSRQAFCAQGVVACGQIKYEPQSVEGPKGLHSCSGGNAQFAELDDNSKNWPATSVGSTVTFNWVFTARHATLNWQYYIGNTLLKSISGNNQQPPASVSHTVSLGGYTGRQTVLAVWNIADTANAFYSCVDVQIGGGGGNPPPPPPGGCTAPAWSATQVYVGGNTVSYGGHTWQAKWWTQGETPGSSDVWADQGTCQSAAAPAVTQPRGTRIQGTVIQGTRVQGTRPQAV</sequence>
<dbReference type="InterPro" id="IPR036573">
    <property type="entry name" value="CBM_sf_5/12"/>
</dbReference>